<evidence type="ECO:0000259" key="6">
    <source>
        <dbReference type="PROSITE" id="PS50850"/>
    </source>
</evidence>
<feature type="transmembrane region" description="Helical" evidence="5">
    <location>
        <begin position="150"/>
        <end position="168"/>
    </location>
</feature>
<dbReference type="RefSeq" id="XP_045262944.1">
    <property type="nucleotide sequence ID" value="XM_045405001.1"/>
</dbReference>
<comment type="caution">
    <text evidence="7">The sequence shown here is derived from an EMBL/GenBank/DDBJ whole genome shotgun (WGS) entry which is preliminary data.</text>
</comment>
<keyword evidence="8" id="KW-1185">Reference proteome</keyword>
<evidence type="ECO:0000256" key="2">
    <source>
        <dbReference type="ARBA" id="ARBA00022692"/>
    </source>
</evidence>
<dbReference type="SUPFAM" id="SSF103473">
    <property type="entry name" value="MFS general substrate transporter"/>
    <property type="match status" value="1"/>
</dbReference>
<feature type="transmembrane region" description="Helical" evidence="5">
    <location>
        <begin position="79"/>
        <end position="101"/>
    </location>
</feature>
<dbReference type="GO" id="GO:1990961">
    <property type="term" value="P:xenobiotic detoxification by transmembrane export across the plasma membrane"/>
    <property type="evidence" value="ECO:0007669"/>
    <property type="project" value="TreeGrafter"/>
</dbReference>
<keyword evidence="3 5" id="KW-1133">Transmembrane helix</keyword>
<dbReference type="InterPro" id="IPR020846">
    <property type="entry name" value="MFS_dom"/>
</dbReference>
<dbReference type="AlphaFoldDB" id="A0A8H4CGW9"/>
<feature type="transmembrane region" description="Helical" evidence="5">
    <location>
        <begin position="235"/>
        <end position="256"/>
    </location>
</feature>
<feature type="transmembrane region" description="Helical" evidence="5">
    <location>
        <begin position="207"/>
        <end position="229"/>
    </location>
</feature>
<protein>
    <submittedName>
        <fullName evidence="7">Fluconazole resistance protein 1</fullName>
    </submittedName>
</protein>
<feature type="transmembrane region" description="Helical" evidence="5">
    <location>
        <begin position="308"/>
        <end position="330"/>
    </location>
</feature>
<keyword evidence="2 5" id="KW-0812">Transmembrane</keyword>
<proteinExistence type="predicted"/>
<feature type="domain" description="Major facilitator superfamily (MFS) profile" evidence="6">
    <location>
        <begin position="81"/>
        <end position="518"/>
    </location>
</feature>
<dbReference type="InterPro" id="IPR011701">
    <property type="entry name" value="MFS"/>
</dbReference>
<dbReference type="PANTHER" id="PTHR23502">
    <property type="entry name" value="MAJOR FACILITATOR SUPERFAMILY"/>
    <property type="match status" value="1"/>
</dbReference>
<feature type="transmembrane region" description="Helical" evidence="5">
    <location>
        <begin position="350"/>
        <end position="370"/>
    </location>
</feature>
<evidence type="ECO:0000256" key="4">
    <source>
        <dbReference type="ARBA" id="ARBA00023136"/>
    </source>
</evidence>
<dbReference type="InterPro" id="IPR036259">
    <property type="entry name" value="MFS_trans_sf"/>
</dbReference>
<reference evidence="7" key="2">
    <citation type="submission" date="2020-03" db="EMBL/GenBank/DDBJ databases">
        <authorList>
            <person name="Fu F.-F."/>
            <person name="Chen J."/>
        </authorList>
    </citation>
    <scope>NUCLEOTIDE SEQUENCE</scope>
    <source>
        <strain evidence="7">Lc1</strain>
    </source>
</reference>
<evidence type="ECO:0000256" key="3">
    <source>
        <dbReference type="ARBA" id="ARBA00022989"/>
    </source>
</evidence>
<accession>A0A8H4CGW9</accession>
<comment type="subcellular location">
    <subcellularLocation>
        <location evidence="1">Membrane</location>
        <topology evidence="1">Multi-pass membrane protein</topology>
    </subcellularLocation>
</comment>
<evidence type="ECO:0000313" key="7">
    <source>
        <dbReference type="EMBL" id="KAF3803785.1"/>
    </source>
</evidence>
<feature type="transmembrane region" description="Helical" evidence="5">
    <location>
        <begin position="174"/>
        <end position="195"/>
    </location>
</feature>
<gene>
    <name evidence="7" type="ORF">GCG54_00004965</name>
</gene>
<evidence type="ECO:0000313" key="8">
    <source>
        <dbReference type="Proteomes" id="UP000613401"/>
    </source>
</evidence>
<feature type="transmembrane region" description="Helical" evidence="5">
    <location>
        <begin position="480"/>
        <end position="504"/>
    </location>
</feature>
<sequence>MSSQSRHFFVDTPIGYITRCVTKGRWLKFPEDDDGYQIPSFDEPITTHREHSRDDAILVGWYGPDDNANPHNWSTTKKAYVYFVINYANAAVYLSSSIFAASQEGVMAEFHESHTIASLGLALFVLGYGFGPLIFSPLADVARIGRNPPYLVATAVYLVISILAASVGNVEGLMVLRFLQGFFGAPMLTSGGASLSDISSENMRPLALYTWTCSGFAAASLAPVIYGFAVPVMGWRWALWELVLANAPVIFLLLFLPETSASNILYARAQRLSRIDSSRDYRLMETKRTKSTRDLLLRSLVVPWQMHLLDPSIMFTSVYAGCVYGIYYSFFEILPTVYEGLYGFSMGQTGLVYLSIVIAVVTIGIPYCFYTHYWATPAVISGGQIAPEKRLIPAVLASLLVPLGMFIFAWTSREDTHWMAPAIGVALTAAGLVIILQCIFVYISLGYPDYAASAFAGNGFVRCLIPTGALLWSTPLYDRLGVAGGSTLLGGLCILGVVGMVVLYKWGGELRKRGRFAR</sequence>
<evidence type="ECO:0000256" key="1">
    <source>
        <dbReference type="ARBA" id="ARBA00004141"/>
    </source>
</evidence>
<dbReference type="EMBL" id="WVTB01000054">
    <property type="protein sequence ID" value="KAF3803785.1"/>
    <property type="molecule type" value="Genomic_DNA"/>
</dbReference>
<dbReference type="PROSITE" id="PS50850">
    <property type="entry name" value="MFS"/>
    <property type="match status" value="1"/>
</dbReference>
<dbReference type="Pfam" id="PF07690">
    <property type="entry name" value="MFS_1"/>
    <property type="match status" value="1"/>
</dbReference>
<keyword evidence="4 5" id="KW-0472">Membrane</keyword>
<reference evidence="7" key="1">
    <citation type="journal article" date="2020" name="Phytopathology">
        <title>Genome sequence and comparative analysis of Colletotrichum gloeosporioides isolated from Liriodendron leaves.</title>
        <authorList>
            <person name="Fu F.F."/>
            <person name="Hao Z."/>
            <person name="Wang P."/>
            <person name="Lu Y."/>
            <person name="Xue L.J."/>
            <person name="Wei G."/>
            <person name="Tian Y."/>
            <person name="Baishi H."/>
            <person name="Xu H."/>
            <person name="Shi J."/>
            <person name="Cheng T."/>
            <person name="Wang G."/>
            <person name="Yi Y."/>
            <person name="Chen J."/>
        </authorList>
    </citation>
    <scope>NUCLEOTIDE SEQUENCE</scope>
    <source>
        <strain evidence="7">Lc1</strain>
    </source>
</reference>
<dbReference type="Gene3D" id="1.20.1250.20">
    <property type="entry name" value="MFS general substrate transporter like domains"/>
    <property type="match status" value="1"/>
</dbReference>
<feature type="transmembrane region" description="Helical" evidence="5">
    <location>
        <begin position="391"/>
        <end position="412"/>
    </location>
</feature>
<name>A0A8H4CGW9_COLGL</name>
<feature type="transmembrane region" description="Helical" evidence="5">
    <location>
        <begin position="455"/>
        <end position="474"/>
    </location>
</feature>
<dbReference type="PANTHER" id="PTHR23502:SF23">
    <property type="entry name" value="FLUCONAZOLE RESISTANCE PROTEIN 1"/>
    <property type="match status" value="1"/>
</dbReference>
<evidence type="ECO:0000256" key="5">
    <source>
        <dbReference type="SAM" id="Phobius"/>
    </source>
</evidence>
<feature type="transmembrane region" description="Helical" evidence="5">
    <location>
        <begin position="418"/>
        <end position="443"/>
    </location>
</feature>
<dbReference type="GO" id="GO:0005886">
    <property type="term" value="C:plasma membrane"/>
    <property type="evidence" value="ECO:0007669"/>
    <property type="project" value="TreeGrafter"/>
</dbReference>
<dbReference type="Proteomes" id="UP000613401">
    <property type="component" value="Unassembled WGS sequence"/>
</dbReference>
<dbReference type="GeneID" id="69012117"/>
<feature type="transmembrane region" description="Helical" evidence="5">
    <location>
        <begin position="116"/>
        <end position="138"/>
    </location>
</feature>
<organism evidence="7 8">
    <name type="scientific">Colletotrichum gloeosporioides</name>
    <name type="common">Anthracnose fungus</name>
    <name type="synonym">Glomerella cingulata</name>
    <dbReference type="NCBI Taxonomy" id="474922"/>
    <lineage>
        <taxon>Eukaryota</taxon>
        <taxon>Fungi</taxon>
        <taxon>Dikarya</taxon>
        <taxon>Ascomycota</taxon>
        <taxon>Pezizomycotina</taxon>
        <taxon>Sordariomycetes</taxon>
        <taxon>Hypocreomycetidae</taxon>
        <taxon>Glomerellales</taxon>
        <taxon>Glomerellaceae</taxon>
        <taxon>Colletotrichum</taxon>
        <taxon>Colletotrichum gloeosporioides species complex</taxon>
    </lineage>
</organism>
<dbReference type="GO" id="GO:0015244">
    <property type="term" value="F:fluconazole transmembrane transporter activity"/>
    <property type="evidence" value="ECO:0007669"/>
    <property type="project" value="TreeGrafter"/>
</dbReference>